<name>A0AAN9VW77_9ORTH</name>
<organism evidence="1 2">
    <name type="scientific">Gryllus longicercus</name>
    <dbReference type="NCBI Taxonomy" id="2509291"/>
    <lineage>
        <taxon>Eukaryota</taxon>
        <taxon>Metazoa</taxon>
        <taxon>Ecdysozoa</taxon>
        <taxon>Arthropoda</taxon>
        <taxon>Hexapoda</taxon>
        <taxon>Insecta</taxon>
        <taxon>Pterygota</taxon>
        <taxon>Neoptera</taxon>
        <taxon>Polyneoptera</taxon>
        <taxon>Orthoptera</taxon>
        <taxon>Ensifera</taxon>
        <taxon>Gryllidea</taxon>
        <taxon>Grylloidea</taxon>
        <taxon>Gryllidae</taxon>
        <taxon>Gryllinae</taxon>
        <taxon>Gryllus</taxon>
    </lineage>
</organism>
<proteinExistence type="predicted"/>
<accession>A0AAN9VW77</accession>
<gene>
    <name evidence="1" type="ORF">R5R35_010819</name>
</gene>
<protein>
    <submittedName>
        <fullName evidence="1">Uncharacterized protein</fullName>
    </submittedName>
</protein>
<keyword evidence="2" id="KW-1185">Reference proteome</keyword>
<evidence type="ECO:0000313" key="1">
    <source>
        <dbReference type="EMBL" id="KAK7871433.1"/>
    </source>
</evidence>
<dbReference type="EMBL" id="JAZDUA010000039">
    <property type="protein sequence ID" value="KAK7871433.1"/>
    <property type="molecule type" value="Genomic_DNA"/>
</dbReference>
<dbReference type="AlphaFoldDB" id="A0AAN9VW77"/>
<reference evidence="1 2" key="1">
    <citation type="submission" date="2024-03" db="EMBL/GenBank/DDBJ databases">
        <title>The genome assembly and annotation of the cricket Gryllus longicercus Weissman &amp; Gray.</title>
        <authorList>
            <person name="Szrajer S."/>
            <person name="Gray D."/>
            <person name="Ylla G."/>
        </authorList>
    </citation>
    <scope>NUCLEOTIDE SEQUENCE [LARGE SCALE GENOMIC DNA]</scope>
    <source>
        <strain evidence="1">DAG 2021-001</strain>
        <tissue evidence="1">Whole body minus gut</tissue>
    </source>
</reference>
<evidence type="ECO:0000313" key="2">
    <source>
        <dbReference type="Proteomes" id="UP001378592"/>
    </source>
</evidence>
<sequence length="104" mass="11943">MDQLEIMSECVIKIENIKQEAADHTEEEAYNFMEGDRTYPSREAMEEDDEEEIKPPFEVFLDPEEVPIGGVKQEQKDPLAMCNENLFGDSALPVGKFEEPINFN</sequence>
<comment type="caution">
    <text evidence="1">The sequence shown here is derived from an EMBL/GenBank/DDBJ whole genome shotgun (WGS) entry which is preliminary data.</text>
</comment>
<dbReference type="Proteomes" id="UP001378592">
    <property type="component" value="Unassembled WGS sequence"/>
</dbReference>